<evidence type="ECO:0000313" key="1">
    <source>
        <dbReference type="EMBL" id="OCQ54692.1"/>
    </source>
</evidence>
<reference evidence="1 2" key="1">
    <citation type="submission" date="2015-12" db="EMBL/GenBank/DDBJ databases">
        <title>Genome comparisons provide insights into the role of secondary metabolites in the pathogenic phase of the Photorhabdus life cycle.</title>
        <authorList>
            <person name="Tobias N.J."/>
            <person name="Mishra B."/>
            <person name="Gupta D.K."/>
            <person name="Thines M."/>
            <person name="Stinear T.P."/>
            <person name="Bode H.B."/>
        </authorList>
    </citation>
    <scope>NUCLEOTIDE SEQUENCE [LARGE SCALE GENOMIC DNA]</scope>
    <source>
        <strain evidence="1 2">PB68.1</strain>
    </source>
</reference>
<dbReference type="EMBL" id="LOMY01000005">
    <property type="protein sequence ID" value="OCQ54692.1"/>
    <property type="molecule type" value="Genomic_DNA"/>
</dbReference>
<name>A0A1C0U9V8_9GAMM</name>
<dbReference type="SUPFAM" id="SSF141452">
    <property type="entry name" value="Hcp1-like"/>
    <property type="match status" value="1"/>
</dbReference>
<keyword evidence="2" id="KW-1185">Reference proteome</keyword>
<protein>
    <submittedName>
        <fullName evidence="1">Major exported protein</fullName>
    </submittedName>
</protein>
<gene>
    <name evidence="1" type="primary">hcpA_2</name>
    <name evidence="1" type="ORF">Ppb6_00056</name>
</gene>
<dbReference type="PANTHER" id="PTHR34319">
    <property type="entry name" value="MAJOR EXPORTED PROTEIN"/>
    <property type="match status" value="1"/>
</dbReference>
<dbReference type="InterPro" id="IPR052947">
    <property type="entry name" value="T6SS_Hcp1_domain"/>
</dbReference>
<dbReference type="Proteomes" id="UP000093476">
    <property type="component" value="Unassembled WGS sequence"/>
</dbReference>
<dbReference type="Gene3D" id="2.30.110.20">
    <property type="entry name" value="Hcp1-like"/>
    <property type="match status" value="1"/>
</dbReference>
<dbReference type="InterPro" id="IPR036624">
    <property type="entry name" value="Hcp1-lik_sf"/>
</dbReference>
<dbReference type="NCBIfam" id="TIGR03344">
    <property type="entry name" value="VI_effect_Hcp1"/>
    <property type="match status" value="1"/>
</dbReference>
<sequence>MANSIYVTIKGKKQGLISARCSSYDSIGNKYQIGHEDQIFVLSFEHDITREQNVNHQPVRFVKLIDKSSPLLGIAISENEELELLFEFYRTSSIGAQEKYYSVMITKATIKSFSVLYPHSVTHADNQPEEMLSISYQNITWKHYIAGTSGYSICEDRVY</sequence>
<dbReference type="AlphaFoldDB" id="A0A1C0U9V8"/>
<accession>A0A1C0U9V8</accession>
<dbReference type="RefSeq" id="WP_065821638.1">
    <property type="nucleotide sequence ID" value="NZ_CAWMQZ010000005.1"/>
</dbReference>
<dbReference type="Pfam" id="PF05638">
    <property type="entry name" value="T6SS_HCP"/>
    <property type="match status" value="1"/>
</dbReference>
<dbReference type="InterPro" id="IPR008514">
    <property type="entry name" value="T6SS_Hcp"/>
</dbReference>
<organism evidence="1 2">
    <name type="scientific">Photorhabdus australis subsp. thailandensis</name>
    <dbReference type="NCBI Taxonomy" id="2805096"/>
    <lineage>
        <taxon>Bacteria</taxon>
        <taxon>Pseudomonadati</taxon>
        <taxon>Pseudomonadota</taxon>
        <taxon>Gammaproteobacteria</taxon>
        <taxon>Enterobacterales</taxon>
        <taxon>Morganellaceae</taxon>
        <taxon>Photorhabdus</taxon>
    </lineage>
</organism>
<evidence type="ECO:0000313" key="2">
    <source>
        <dbReference type="Proteomes" id="UP000093476"/>
    </source>
</evidence>
<dbReference type="PANTHER" id="PTHR34319:SF7">
    <property type="entry name" value="HNH ENDONUCLEASE DOMAIN-CONTAINING PROTEIN"/>
    <property type="match status" value="1"/>
</dbReference>
<comment type="caution">
    <text evidence="1">The sequence shown here is derived from an EMBL/GenBank/DDBJ whole genome shotgun (WGS) entry which is preliminary data.</text>
</comment>
<dbReference type="PATRIC" id="fig|286156.4.peg.68"/>
<dbReference type="STRING" id="286156.Ppb6_00056"/>
<proteinExistence type="predicted"/>